<dbReference type="Proteomes" id="UP000828390">
    <property type="component" value="Unassembled WGS sequence"/>
</dbReference>
<organism evidence="1 2">
    <name type="scientific">Dreissena polymorpha</name>
    <name type="common">Zebra mussel</name>
    <name type="synonym">Mytilus polymorpha</name>
    <dbReference type="NCBI Taxonomy" id="45954"/>
    <lineage>
        <taxon>Eukaryota</taxon>
        <taxon>Metazoa</taxon>
        <taxon>Spiralia</taxon>
        <taxon>Lophotrochozoa</taxon>
        <taxon>Mollusca</taxon>
        <taxon>Bivalvia</taxon>
        <taxon>Autobranchia</taxon>
        <taxon>Heteroconchia</taxon>
        <taxon>Euheterodonta</taxon>
        <taxon>Imparidentia</taxon>
        <taxon>Neoheterodontei</taxon>
        <taxon>Myida</taxon>
        <taxon>Dreissenoidea</taxon>
        <taxon>Dreissenidae</taxon>
        <taxon>Dreissena</taxon>
    </lineage>
</organism>
<accession>A0A9D4FGL6</accession>
<comment type="caution">
    <text evidence="1">The sequence shown here is derived from an EMBL/GenBank/DDBJ whole genome shotgun (WGS) entry which is preliminary data.</text>
</comment>
<reference evidence="1" key="1">
    <citation type="journal article" date="2019" name="bioRxiv">
        <title>The Genome of the Zebra Mussel, Dreissena polymorpha: A Resource for Invasive Species Research.</title>
        <authorList>
            <person name="McCartney M.A."/>
            <person name="Auch B."/>
            <person name="Kono T."/>
            <person name="Mallez S."/>
            <person name="Zhang Y."/>
            <person name="Obille A."/>
            <person name="Becker A."/>
            <person name="Abrahante J.E."/>
            <person name="Garbe J."/>
            <person name="Badalamenti J.P."/>
            <person name="Herman A."/>
            <person name="Mangelson H."/>
            <person name="Liachko I."/>
            <person name="Sullivan S."/>
            <person name="Sone E.D."/>
            <person name="Koren S."/>
            <person name="Silverstein K.A.T."/>
            <person name="Beckman K.B."/>
            <person name="Gohl D.M."/>
        </authorList>
    </citation>
    <scope>NUCLEOTIDE SEQUENCE</scope>
    <source>
        <strain evidence="1">Duluth1</strain>
        <tissue evidence="1">Whole animal</tissue>
    </source>
</reference>
<reference evidence="1" key="2">
    <citation type="submission" date="2020-11" db="EMBL/GenBank/DDBJ databases">
        <authorList>
            <person name="McCartney M.A."/>
            <person name="Auch B."/>
            <person name="Kono T."/>
            <person name="Mallez S."/>
            <person name="Becker A."/>
            <person name="Gohl D.M."/>
            <person name="Silverstein K.A.T."/>
            <person name="Koren S."/>
            <person name="Bechman K.B."/>
            <person name="Herman A."/>
            <person name="Abrahante J.E."/>
            <person name="Garbe J."/>
        </authorList>
    </citation>
    <scope>NUCLEOTIDE SEQUENCE</scope>
    <source>
        <strain evidence="1">Duluth1</strain>
        <tissue evidence="1">Whole animal</tissue>
    </source>
</reference>
<dbReference type="AlphaFoldDB" id="A0A9D4FGL6"/>
<gene>
    <name evidence="1" type="ORF">DPMN_150918</name>
</gene>
<sequence length="81" mass="9057">MQVVTEPSTTNRALVSLQEKVYGGSAEDHPFLFCLRASSVAAIEKTKERNQHYSGATEDAVDYLFYYDESNSVAMFRNPSS</sequence>
<keyword evidence="2" id="KW-1185">Reference proteome</keyword>
<protein>
    <submittedName>
        <fullName evidence="1">Uncharacterized protein</fullName>
    </submittedName>
</protein>
<dbReference type="EMBL" id="JAIWYP010000007">
    <property type="protein sequence ID" value="KAH3797339.1"/>
    <property type="molecule type" value="Genomic_DNA"/>
</dbReference>
<name>A0A9D4FGL6_DREPO</name>
<evidence type="ECO:0000313" key="2">
    <source>
        <dbReference type="Proteomes" id="UP000828390"/>
    </source>
</evidence>
<proteinExistence type="predicted"/>
<evidence type="ECO:0000313" key="1">
    <source>
        <dbReference type="EMBL" id="KAH3797339.1"/>
    </source>
</evidence>